<organism evidence="3 4">
    <name type="scientific">Cinchona calisaya</name>
    <dbReference type="NCBI Taxonomy" id="153742"/>
    <lineage>
        <taxon>Eukaryota</taxon>
        <taxon>Viridiplantae</taxon>
        <taxon>Streptophyta</taxon>
        <taxon>Embryophyta</taxon>
        <taxon>Tracheophyta</taxon>
        <taxon>Spermatophyta</taxon>
        <taxon>Magnoliopsida</taxon>
        <taxon>eudicotyledons</taxon>
        <taxon>Gunneridae</taxon>
        <taxon>Pentapetalae</taxon>
        <taxon>asterids</taxon>
        <taxon>lamiids</taxon>
        <taxon>Gentianales</taxon>
        <taxon>Rubiaceae</taxon>
        <taxon>Cinchonoideae</taxon>
        <taxon>Cinchoneae</taxon>
        <taxon>Cinchona</taxon>
    </lineage>
</organism>
<sequence length="188" mass="21688">MKKTQINVQCRISSIRGFSFFTASVEEFWVLLFLNFFLGLQDSLQKPSSLLLSNPPKVSCYNEDFISSLPDDILVSILSRLSLKEAGLTSRLSRRWRYLWTSIAGLDFDADDKLSEIASEPKLKSCERSRYINWVSRVVRNYRGLTLEAFRICFDLERDSKSAIDNWIKFAIAKSVQRLELDLPPTFA</sequence>
<dbReference type="InterPro" id="IPR053781">
    <property type="entry name" value="F-box_AtFBL13-like"/>
</dbReference>
<accession>A0ABD2ZSS9</accession>
<keyword evidence="1" id="KW-0812">Transmembrane</keyword>
<dbReference type="EMBL" id="JBJUIK010000008">
    <property type="protein sequence ID" value="KAL3521222.1"/>
    <property type="molecule type" value="Genomic_DNA"/>
</dbReference>
<dbReference type="Proteomes" id="UP001630127">
    <property type="component" value="Unassembled WGS sequence"/>
</dbReference>
<dbReference type="Gene3D" id="1.20.1280.50">
    <property type="match status" value="1"/>
</dbReference>
<dbReference type="PANTHER" id="PTHR31293:SF12">
    <property type="entry name" value="RNI-LIKE SUPERFAMILY PROTEIN"/>
    <property type="match status" value="1"/>
</dbReference>
<dbReference type="SUPFAM" id="SSF81383">
    <property type="entry name" value="F-box domain"/>
    <property type="match status" value="1"/>
</dbReference>
<evidence type="ECO:0000256" key="1">
    <source>
        <dbReference type="SAM" id="Phobius"/>
    </source>
</evidence>
<comment type="caution">
    <text evidence="3">The sequence shown here is derived from an EMBL/GenBank/DDBJ whole genome shotgun (WGS) entry which is preliminary data.</text>
</comment>
<dbReference type="PROSITE" id="PS50181">
    <property type="entry name" value="FBOX"/>
    <property type="match status" value="1"/>
</dbReference>
<proteinExistence type="predicted"/>
<protein>
    <recommendedName>
        <fullName evidence="2">F-box domain-containing protein</fullName>
    </recommendedName>
</protein>
<dbReference type="SMART" id="SM00256">
    <property type="entry name" value="FBOX"/>
    <property type="match status" value="1"/>
</dbReference>
<evidence type="ECO:0000313" key="3">
    <source>
        <dbReference type="EMBL" id="KAL3521222.1"/>
    </source>
</evidence>
<dbReference type="AlphaFoldDB" id="A0ABD2ZSS9"/>
<dbReference type="InterPro" id="IPR001810">
    <property type="entry name" value="F-box_dom"/>
</dbReference>
<dbReference type="InterPro" id="IPR036047">
    <property type="entry name" value="F-box-like_dom_sf"/>
</dbReference>
<feature type="domain" description="F-box" evidence="2">
    <location>
        <begin position="63"/>
        <end position="99"/>
    </location>
</feature>
<keyword evidence="1" id="KW-1133">Transmembrane helix</keyword>
<dbReference type="CDD" id="cd22160">
    <property type="entry name" value="F-box_AtFBL13-like"/>
    <property type="match status" value="1"/>
</dbReference>
<keyword evidence="1" id="KW-0472">Membrane</keyword>
<reference evidence="3 4" key="1">
    <citation type="submission" date="2024-11" db="EMBL/GenBank/DDBJ databases">
        <title>A near-complete genome assembly of Cinchona calisaya.</title>
        <authorList>
            <person name="Lian D.C."/>
            <person name="Zhao X.W."/>
            <person name="Wei L."/>
        </authorList>
    </citation>
    <scope>NUCLEOTIDE SEQUENCE [LARGE SCALE GENOMIC DNA]</scope>
    <source>
        <tissue evidence="3">Nenye</tissue>
    </source>
</reference>
<evidence type="ECO:0000313" key="4">
    <source>
        <dbReference type="Proteomes" id="UP001630127"/>
    </source>
</evidence>
<feature type="transmembrane region" description="Helical" evidence="1">
    <location>
        <begin position="20"/>
        <end position="40"/>
    </location>
</feature>
<dbReference type="Pfam" id="PF00646">
    <property type="entry name" value="F-box"/>
    <property type="match status" value="1"/>
</dbReference>
<evidence type="ECO:0000259" key="2">
    <source>
        <dbReference type="PROSITE" id="PS50181"/>
    </source>
</evidence>
<name>A0ABD2ZSS9_9GENT</name>
<gene>
    <name evidence="3" type="ORF">ACH5RR_019371</name>
</gene>
<dbReference type="InterPro" id="IPR055294">
    <property type="entry name" value="FBL60-like"/>
</dbReference>
<dbReference type="PANTHER" id="PTHR31293">
    <property type="entry name" value="RNI-LIKE SUPERFAMILY PROTEIN"/>
    <property type="match status" value="1"/>
</dbReference>
<keyword evidence="4" id="KW-1185">Reference proteome</keyword>